<evidence type="ECO:0000313" key="3">
    <source>
        <dbReference type="Proteomes" id="UP000321046"/>
    </source>
</evidence>
<dbReference type="PANTHER" id="PTHR34677:SF3">
    <property type="entry name" value="BACTERIAL IG-LIKE DOMAIN-CONTAINING PROTEIN"/>
    <property type="match status" value="1"/>
</dbReference>
<accession>A0A5C6XEY3</accession>
<dbReference type="PANTHER" id="PTHR34677">
    <property type="match status" value="1"/>
</dbReference>
<protein>
    <recommendedName>
        <fullName evidence="1">Bacterial Ig-like domain-containing protein</fullName>
    </recommendedName>
</protein>
<evidence type="ECO:0000259" key="1">
    <source>
        <dbReference type="Pfam" id="PF19078"/>
    </source>
</evidence>
<feature type="domain" description="Bacterial Ig-like" evidence="1">
    <location>
        <begin position="134"/>
        <end position="227"/>
    </location>
</feature>
<dbReference type="RefSeq" id="WP_146974011.1">
    <property type="nucleotide sequence ID" value="NZ_VOSL01000039.1"/>
</dbReference>
<dbReference type="Proteomes" id="UP000321046">
    <property type="component" value="Unassembled WGS sequence"/>
</dbReference>
<dbReference type="InterPro" id="IPR044048">
    <property type="entry name" value="Big_12"/>
</dbReference>
<dbReference type="EMBL" id="VOSL01000039">
    <property type="protein sequence ID" value="TXD37925.1"/>
    <property type="molecule type" value="Genomic_DNA"/>
</dbReference>
<reference evidence="2 3" key="1">
    <citation type="submission" date="2019-08" db="EMBL/GenBank/DDBJ databases">
        <title>Bradymonadales sp. TMQ2.</title>
        <authorList>
            <person name="Liang Q."/>
        </authorList>
    </citation>
    <scope>NUCLEOTIDE SEQUENCE [LARGE SCALE GENOMIC DNA]</scope>
    <source>
        <strain evidence="2 3">TMQ2</strain>
    </source>
</reference>
<comment type="caution">
    <text evidence="2">The sequence shown here is derived from an EMBL/GenBank/DDBJ whole genome shotgun (WGS) entry which is preliminary data.</text>
</comment>
<dbReference type="OrthoDB" id="5495046at2"/>
<dbReference type="AlphaFoldDB" id="A0A5C6XEY3"/>
<proteinExistence type="predicted"/>
<name>A0A5C6XEY3_9DELT</name>
<gene>
    <name evidence="2" type="ORF">FRC96_08170</name>
</gene>
<evidence type="ECO:0000313" key="2">
    <source>
        <dbReference type="EMBL" id="TXD37925.1"/>
    </source>
</evidence>
<organism evidence="2 3">
    <name type="scientific">Lujinxingia vulgaris</name>
    <dbReference type="NCBI Taxonomy" id="2600176"/>
    <lineage>
        <taxon>Bacteria</taxon>
        <taxon>Deltaproteobacteria</taxon>
        <taxon>Bradymonadales</taxon>
        <taxon>Lujinxingiaceae</taxon>
        <taxon>Lujinxingia</taxon>
    </lineage>
</organism>
<sequence length="377" mass="39673">MTMNEGLKRQGLHAAVAALLVLAAGCVSELEQHAGPDAGHDSGDHTEVPGVEIVTGPEATTTERSARLEMACVGDAECEIECALDEARFEPCEAVVTYEDLEVGDHLFEARAVDASGRRSAIAAWAWTVANGEQAAPTLTIQGPPTLAADAQSATLTFAFSEEVSGFEVGDIAVDPAEHTLEDFSSVDASTYQATLRRSGNEEGTVIISVAAGAYQSAAGEAGRAASVTIVLEGEEVVSETCDETPHVAMSTIEAVTAFGTDTALIEFRMPPLPTVLSHPFTTGEDAFVSGQVDLGGASETSLHMRRMWISTCPGGEAIGQRCEAEGNLLTMRWAQGESRVACELQPDTTYYFNLSQGTGSPCERSDGCRAIIQHRG</sequence>
<dbReference type="Pfam" id="PF19078">
    <property type="entry name" value="Big_12"/>
    <property type="match status" value="1"/>
</dbReference>